<accession>A0A1U7GZM8</accession>
<comment type="catalytic activity">
    <reaction evidence="5">
        <text>(6S)-5-formyl-5,6,7,8-tetrahydrofolate + ATP = (6R)-5,10-methenyltetrahydrofolate + ADP + phosphate</text>
        <dbReference type="Rhea" id="RHEA:10488"/>
        <dbReference type="ChEBI" id="CHEBI:30616"/>
        <dbReference type="ChEBI" id="CHEBI:43474"/>
        <dbReference type="ChEBI" id="CHEBI:57455"/>
        <dbReference type="ChEBI" id="CHEBI:57457"/>
        <dbReference type="ChEBI" id="CHEBI:456216"/>
        <dbReference type="EC" id="6.3.3.2"/>
    </reaction>
</comment>
<dbReference type="Pfam" id="PF01812">
    <property type="entry name" value="5-FTHF_cyc-lig"/>
    <property type="match status" value="1"/>
</dbReference>
<feature type="binding site" evidence="4">
    <location>
        <begin position="128"/>
        <end position="136"/>
    </location>
    <ligand>
        <name>ATP</name>
        <dbReference type="ChEBI" id="CHEBI:30616"/>
    </ligand>
</feature>
<dbReference type="InterPro" id="IPR037171">
    <property type="entry name" value="NagB/RpiA_transferase-like"/>
</dbReference>
<dbReference type="AlphaFoldDB" id="A0A1U7GZM8"/>
<dbReference type="GO" id="GO:0035999">
    <property type="term" value="P:tetrahydrofolate interconversion"/>
    <property type="evidence" value="ECO:0007669"/>
    <property type="project" value="TreeGrafter"/>
</dbReference>
<dbReference type="Gene3D" id="3.40.50.10420">
    <property type="entry name" value="NagB/RpiA/CoA transferase-like"/>
    <property type="match status" value="1"/>
</dbReference>
<evidence type="ECO:0000256" key="1">
    <source>
        <dbReference type="ARBA" id="ARBA00010638"/>
    </source>
</evidence>
<dbReference type="GO" id="GO:0046872">
    <property type="term" value="F:metal ion binding"/>
    <property type="evidence" value="ECO:0007669"/>
    <property type="project" value="UniProtKB-KW"/>
</dbReference>
<evidence type="ECO:0000313" key="6">
    <source>
        <dbReference type="EMBL" id="OKH13960.1"/>
    </source>
</evidence>
<evidence type="ECO:0000313" key="7">
    <source>
        <dbReference type="Proteomes" id="UP000186391"/>
    </source>
</evidence>
<dbReference type="PANTHER" id="PTHR23407:SF1">
    <property type="entry name" value="5-FORMYLTETRAHYDROFOLATE CYCLO-LIGASE"/>
    <property type="match status" value="1"/>
</dbReference>
<dbReference type="InterPro" id="IPR024185">
    <property type="entry name" value="FTHF_cligase-like_sf"/>
</dbReference>
<comment type="caution">
    <text evidence="6">The sequence shown here is derived from an EMBL/GenBank/DDBJ whole genome shotgun (WGS) entry which is preliminary data.</text>
</comment>
<dbReference type="GO" id="GO:0009396">
    <property type="term" value="P:folic acid-containing compound biosynthetic process"/>
    <property type="evidence" value="ECO:0007669"/>
    <property type="project" value="TreeGrafter"/>
</dbReference>
<name>A0A1U7GZM8_9CYAN</name>
<organism evidence="6 7">
    <name type="scientific">Fischerella major NIES-592</name>
    <dbReference type="NCBI Taxonomy" id="210994"/>
    <lineage>
        <taxon>Bacteria</taxon>
        <taxon>Bacillati</taxon>
        <taxon>Cyanobacteriota</taxon>
        <taxon>Cyanophyceae</taxon>
        <taxon>Nostocales</taxon>
        <taxon>Hapalosiphonaceae</taxon>
        <taxon>Fischerella</taxon>
    </lineage>
</organism>
<keyword evidence="2 4" id="KW-0547">Nucleotide-binding</keyword>
<feature type="binding site" evidence="4">
    <location>
        <position position="54"/>
    </location>
    <ligand>
        <name>substrate</name>
    </ligand>
</feature>
<dbReference type="Proteomes" id="UP000186391">
    <property type="component" value="Unassembled WGS sequence"/>
</dbReference>
<comment type="cofactor">
    <cofactor evidence="5">
        <name>Mg(2+)</name>
        <dbReference type="ChEBI" id="CHEBI:18420"/>
    </cofactor>
</comment>
<evidence type="ECO:0000256" key="4">
    <source>
        <dbReference type="PIRSR" id="PIRSR006806-1"/>
    </source>
</evidence>
<keyword evidence="5" id="KW-0460">Magnesium</keyword>
<dbReference type="GO" id="GO:0030272">
    <property type="term" value="F:5-formyltetrahydrofolate cyclo-ligase activity"/>
    <property type="evidence" value="ECO:0007669"/>
    <property type="project" value="UniProtKB-EC"/>
</dbReference>
<evidence type="ECO:0000256" key="2">
    <source>
        <dbReference type="ARBA" id="ARBA00022741"/>
    </source>
</evidence>
<keyword evidence="6" id="KW-0436">Ligase</keyword>
<dbReference type="InterPro" id="IPR002698">
    <property type="entry name" value="FTHF_cligase"/>
</dbReference>
<evidence type="ECO:0000256" key="3">
    <source>
        <dbReference type="ARBA" id="ARBA00022840"/>
    </source>
</evidence>
<gene>
    <name evidence="6" type="ORF">NIES592_11570</name>
</gene>
<dbReference type="OrthoDB" id="9801938at2"/>
<dbReference type="PIRSF" id="PIRSF006806">
    <property type="entry name" value="FTHF_cligase"/>
    <property type="match status" value="1"/>
</dbReference>
<keyword evidence="3 4" id="KW-0067">ATP-binding</keyword>
<proteinExistence type="inferred from homology"/>
<reference evidence="6 7" key="1">
    <citation type="submission" date="2016-11" db="EMBL/GenBank/DDBJ databases">
        <title>Draft Genome Sequences of Nine Cyanobacterial Strains from Diverse Habitats.</title>
        <authorList>
            <person name="Zhu T."/>
            <person name="Hou S."/>
            <person name="Lu X."/>
            <person name="Hess W.R."/>
        </authorList>
    </citation>
    <scope>NUCLEOTIDE SEQUENCE [LARGE SCALE GENOMIC DNA]</scope>
    <source>
        <strain evidence="6 7">NIES-592</strain>
    </source>
</reference>
<comment type="similarity">
    <text evidence="1 5">Belongs to the 5-formyltetrahydrofolate cyclo-ligase family.</text>
</comment>
<keyword evidence="5" id="KW-0479">Metal-binding</keyword>
<dbReference type="SUPFAM" id="SSF100950">
    <property type="entry name" value="NagB/RpiA/CoA transferase-like"/>
    <property type="match status" value="1"/>
</dbReference>
<feature type="binding site" evidence="4">
    <location>
        <begin position="3"/>
        <end position="7"/>
    </location>
    <ligand>
        <name>ATP</name>
        <dbReference type="ChEBI" id="CHEBI:30616"/>
    </ligand>
</feature>
<dbReference type="NCBIfam" id="TIGR02727">
    <property type="entry name" value="MTHFS_bact"/>
    <property type="match status" value="1"/>
</dbReference>
<sequence length="185" mass="21012">MDKTQLRRSLLKQRESMSVAQWKQKSDRICTNLLSSPQFTQAKTVLAYFSFRQEPDLSPLWENTPTKIWGMPRCVGDSLFWHQWTPNEAVEIGCYGIPEPYANAPIISYEQVDLILVPCVACNQQGYRLGYGGGYYDRLLAAPEWANKSAIGIVFDFAYLPELPIDSWDKPLHAVCTETKLVVGC</sequence>
<keyword evidence="7" id="KW-1185">Reference proteome</keyword>
<dbReference type="EC" id="6.3.3.2" evidence="5"/>
<dbReference type="GO" id="GO:0005524">
    <property type="term" value="F:ATP binding"/>
    <property type="evidence" value="ECO:0007669"/>
    <property type="project" value="UniProtKB-KW"/>
</dbReference>
<evidence type="ECO:0000256" key="5">
    <source>
        <dbReference type="RuleBase" id="RU361279"/>
    </source>
</evidence>
<dbReference type="RefSeq" id="WP_062246483.1">
    <property type="nucleotide sequence ID" value="NZ_MRCA01000005.1"/>
</dbReference>
<protein>
    <recommendedName>
        <fullName evidence="5">5-formyltetrahydrofolate cyclo-ligase</fullName>
        <ecNumber evidence="5">6.3.3.2</ecNumber>
    </recommendedName>
</protein>
<dbReference type="PANTHER" id="PTHR23407">
    <property type="entry name" value="ATPASE INHIBITOR/5-FORMYLTETRAHYDROFOLATE CYCLO-LIGASE"/>
    <property type="match status" value="1"/>
</dbReference>
<dbReference type="EMBL" id="MRCA01000005">
    <property type="protein sequence ID" value="OKH13960.1"/>
    <property type="molecule type" value="Genomic_DNA"/>
</dbReference>